<comment type="caution">
    <text evidence="2">The sequence shown here is derived from an EMBL/GenBank/DDBJ whole genome shotgun (WGS) entry which is preliminary data.</text>
</comment>
<feature type="compositionally biased region" description="Polar residues" evidence="1">
    <location>
        <begin position="8"/>
        <end position="17"/>
    </location>
</feature>
<dbReference type="Proteomes" id="UP000652761">
    <property type="component" value="Unassembled WGS sequence"/>
</dbReference>
<protein>
    <submittedName>
        <fullName evidence="2">Uncharacterized protein</fullName>
    </submittedName>
</protein>
<dbReference type="AlphaFoldDB" id="A0A843WEA2"/>
<gene>
    <name evidence="2" type="ORF">Taro_038581</name>
</gene>
<evidence type="ECO:0000313" key="3">
    <source>
        <dbReference type="Proteomes" id="UP000652761"/>
    </source>
</evidence>
<accession>A0A843WEA2</accession>
<feature type="non-terminal residue" evidence="2">
    <location>
        <position position="1"/>
    </location>
</feature>
<feature type="region of interest" description="Disordered" evidence="1">
    <location>
        <begin position="164"/>
        <end position="208"/>
    </location>
</feature>
<name>A0A843WEA2_COLES</name>
<sequence length="208" mass="22523">MLPDGNKIQRTNFSPSQPDEAFDVGQKHVEAKSVENGKMCYKCIMLCLNIFTIPHFTFNNNLMLSCGQFILCFRPLDVEQSILEDSRNCVQLSSFCKNFDNLSESDEGSVVDEETPISEVVDEVQNNSQAVVDSSPAPVLEEAPKKSYASIVKVMKENATAPFLAPSARPAPVIPSRQTPTVATSSPAPEVPASGSHGAESGDVQEAE</sequence>
<feature type="compositionally biased region" description="Polar residues" evidence="1">
    <location>
        <begin position="176"/>
        <end position="187"/>
    </location>
</feature>
<keyword evidence="3" id="KW-1185">Reference proteome</keyword>
<proteinExistence type="predicted"/>
<reference evidence="2" key="1">
    <citation type="submission" date="2017-07" db="EMBL/GenBank/DDBJ databases">
        <title>Taro Niue Genome Assembly and Annotation.</title>
        <authorList>
            <person name="Atibalentja N."/>
            <person name="Keating K."/>
            <person name="Fields C.J."/>
        </authorList>
    </citation>
    <scope>NUCLEOTIDE SEQUENCE</scope>
    <source>
        <strain evidence="2">Niue_2</strain>
        <tissue evidence="2">Leaf</tissue>
    </source>
</reference>
<evidence type="ECO:0000256" key="1">
    <source>
        <dbReference type="SAM" id="MobiDB-lite"/>
    </source>
</evidence>
<dbReference type="EMBL" id="NMUH01003472">
    <property type="protein sequence ID" value="MQM05767.1"/>
    <property type="molecule type" value="Genomic_DNA"/>
</dbReference>
<organism evidence="2 3">
    <name type="scientific">Colocasia esculenta</name>
    <name type="common">Wild taro</name>
    <name type="synonym">Arum esculentum</name>
    <dbReference type="NCBI Taxonomy" id="4460"/>
    <lineage>
        <taxon>Eukaryota</taxon>
        <taxon>Viridiplantae</taxon>
        <taxon>Streptophyta</taxon>
        <taxon>Embryophyta</taxon>
        <taxon>Tracheophyta</taxon>
        <taxon>Spermatophyta</taxon>
        <taxon>Magnoliopsida</taxon>
        <taxon>Liliopsida</taxon>
        <taxon>Araceae</taxon>
        <taxon>Aroideae</taxon>
        <taxon>Colocasieae</taxon>
        <taxon>Colocasia</taxon>
    </lineage>
</organism>
<evidence type="ECO:0000313" key="2">
    <source>
        <dbReference type="EMBL" id="MQM05767.1"/>
    </source>
</evidence>
<feature type="region of interest" description="Disordered" evidence="1">
    <location>
        <begin position="1"/>
        <end position="21"/>
    </location>
</feature>